<evidence type="ECO:0000313" key="9">
    <source>
        <dbReference type="Proteomes" id="UP000500843"/>
    </source>
</evidence>
<dbReference type="SUPFAM" id="SSF55620">
    <property type="entry name" value="Tetrahydrobiopterin biosynthesis enzymes-like"/>
    <property type="match status" value="1"/>
</dbReference>
<dbReference type="SMART" id="SM00905">
    <property type="entry name" value="FolB"/>
    <property type="match status" value="1"/>
</dbReference>
<evidence type="ECO:0000256" key="6">
    <source>
        <dbReference type="RuleBase" id="RU362079"/>
    </source>
</evidence>
<dbReference type="RefSeq" id="WP_036885882.1">
    <property type="nucleotide sequence ID" value="NZ_CP054010.1"/>
</dbReference>
<name>A0A7D4FT59_9BACT</name>
<protein>
    <recommendedName>
        <fullName evidence="6">7,8-dihydroneopterin aldolase</fullName>
        <ecNumber evidence="6">4.1.2.25</ecNumber>
    </recommendedName>
</protein>
<proteinExistence type="inferred from homology"/>
<evidence type="ECO:0000256" key="5">
    <source>
        <dbReference type="ARBA" id="ARBA00023239"/>
    </source>
</evidence>
<dbReference type="PANTHER" id="PTHR42844:SF1">
    <property type="entry name" value="DIHYDRONEOPTERIN ALDOLASE 1-RELATED"/>
    <property type="match status" value="1"/>
</dbReference>
<dbReference type="GO" id="GO:0005737">
    <property type="term" value="C:cytoplasm"/>
    <property type="evidence" value="ECO:0007669"/>
    <property type="project" value="TreeGrafter"/>
</dbReference>
<reference evidence="8 9" key="1">
    <citation type="submission" date="2020-05" db="EMBL/GenBank/DDBJ databases">
        <title>FDA dAtabase for Regulatory Grade micrObial Sequences (FDA-ARGOS): Supporting development and validation of Infectious Disease Dx tests.</title>
        <authorList>
            <person name="Moreno J."/>
            <person name="Tallon L."/>
            <person name="Sadzewicz L."/>
            <person name="Zhao X."/>
            <person name="Vavikolanu K."/>
            <person name="Mehta A."/>
            <person name="Aluvathingal J."/>
            <person name="Nadendla S."/>
            <person name="Myers T."/>
            <person name="Yan Y."/>
            <person name="Sichtig H."/>
        </authorList>
    </citation>
    <scope>NUCLEOTIDE SEQUENCE [LARGE SCALE GENOMIC DNA]</scope>
    <source>
        <strain evidence="8 9">FDAARGOS_760</strain>
    </source>
</reference>
<dbReference type="UniPathway" id="UPA00077">
    <property type="reaction ID" value="UER00154"/>
</dbReference>
<dbReference type="InterPro" id="IPR043133">
    <property type="entry name" value="GTP-CH-I_C/QueF"/>
</dbReference>
<dbReference type="GO" id="GO:0046654">
    <property type="term" value="P:tetrahydrofolate biosynthetic process"/>
    <property type="evidence" value="ECO:0007669"/>
    <property type="project" value="UniProtKB-UniRule"/>
</dbReference>
<comment type="similarity">
    <text evidence="3 6">Belongs to the DHNA family.</text>
</comment>
<organism evidence="8 9">
    <name type="scientific">Prevotella melaninogenica</name>
    <dbReference type="NCBI Taxonomy" id="28132"/>
    <lineage>
        <taxon>Bacteria</taxon>
        <taxon>Pseudomonadati</taxon>
        <taxon>Bacteroidota</taxon>
        <taxon>Bacteroidia</taxon>
        <taxon>Bacteroidales</taxon>
        <taxon>Prevotellaceae</taxon>
        <taxon>Prevotella</taxon>
    </lineage>
</organism>
<dbReference type="EC" id="4.1.2.25" evidence="6"/>
<evidence type="ECO:0000256" key="1">
    <source>
        <dbReference type="ARBA" id="ARBA00001353"/>
    </source>
</evidence>
<comment type="function">
    <text evidence="6">Catalyzes the conversion of 7,8-dihydroneopterin to 6-hydroxymethyl-7,8-dihydropterin.</text>
</comment>
<evidence type="ECO:0000256" key="3">
    <source>
        <dbReference type="ARBA" id="ARBA00005708"/>
    </source>
</evidence>
<accession>A0A7D4FT59</accession>
<dbReference type="EMBL" id="CP054010">
    <property type="protein sequence ID" value="QKH88368.1"/>
    <property type="molecule type" value="Genomic_DNA"/>
</dbReference>
<dbReference type="CDD" id="cd00534">
    <property type="entry name" value="DHNA_DHNTPE"/>
    <property type="match status" value="1"/>
</dbReference>
<dbReference type="NCBIfam" id="TIGR00525">
    <property type="entry name" value="folB"/>
    <property type="match status" value="1"/>
</dbReference>
<dbReference type="Proteomes" id="UP000500843">
    <property type="component" value="Chromosome 1"/>
</dbReference>
<sequence>MKLMTSYILLQGLHFHARIGVGEQERVVGNEYVLDLRLGYPFAKAMKSDDVADTLNYAEVFNVIREVMKQPARLLESVAGSIVEALCAAFPMLSSIDLKLVKLNPPMGADSDGAGVELHLINDKTED</sequence>
<keyword evidence="5 6" id="KW-0456">Lyase</keyword>
<dbReference type="InterPro" id="IPR006156">
    <property type="entry name" value="Dihydroneopterin_aldolase"/>
</dbReference>
<gene>
    <name evidence="8" type="primary">folB</name>
    <name evidence="8" type="ORF">FIU21_03225</name>
</gene>
<dbReference type="Pfam" id="PF02152">
    <property type="entry name" value="FolB"/>
    <property type="match status" value="1"/>
</dbReference>
<dbReference type="NCBIfam" id="TIGR00526">
    <property type="entry name" value="folB_dom"/>
    <property type="match status" value="1"/>
</dbReference>
<evidence type="ECO:0000259" key="7">
    <source>
        <dbReference type="SMART" id="SM00905"/>
    </source>
</evidence>
<dbReference type="GO" id="GO:0004150">
    <property type="term" value="F:dihydroneopterin aldolase activity"/>
    <property type="evidence" value="ECO:0007669"/>
    <property type="project" value="UniProtKB-UniRule"/>
</dbReference>
<evidence type="ECO:0000256" key="2">
    <source>
        <dbReference type="ARBA" id="ARBA00005013"/>
    </source>
</evidence>
<dbReference type="AlphaFoldDB" id="A0A7D4FT59"/>
<evidence type="ECO:0000313" key="8">
    <source>
        <dbReference type="EMBL" id="QKH88368.1"/>
    </source>
</evidence>
<comment type="pathway">
    <text evidence="2 6">Cofactor biosynthesis; tetrahydrofolate biosynthesis; 2-amino-4-hydroxy-6-hydroxymethyl-7,8-dihydropteridine diphosphate from 7,8-dihydroneopterin triphosphate: step 3/4.</text>
</comment>
<comment type="catalytic activity">
    <reaction evidence="1 6">
        <text>7,8-dihydroneopterin = 6-hydroxymethyl-7,8-dihydropterin + glycolaldehyde</text>
        <dbReference type="Rhea" id="RHEA:10540"/>
        <dbReference type="ChEBI" id="CHEBI:17001"/>
        <dbReference type="ChEBI" id="CHEBI:17071"/>
        <dbReference type="ChEBI" id="CHEBI:44841"/>
        <dbReference type="EC" id="4.1.2.25"/>
    </reaction>
</comment>
<dbReference type="GO" id="GO:0046656">
    <property type="term" value="P:folic acid biosynthetic process"/>
    <property type="evidence" value="ECO:0007669"/>
    <property type="project" value="UniProtKB-UniRule"/>
</dbReference>
<dbReference type="PANTHER" id="PTHR42844">
    <property type="entry name" value="DIHYDRONEOPTERIN ALDOLASE 1-RELATED"/>
    <property type="match status" value="1"/>
</dbReference>
<feature type="domain" description="Dihydroneopterin aldolase/epimerase" evidence="7">
    <location>
        <begin position="8"/>
        <end position="120"/>
    </location>
</feature>
<keyword evidence="4 6" id="KW-0289">Folate biosynthesis</keyword>
<evidence type="ECO:0000256" key="4">
    <source>
        <dbReference type="ARBA" id="ARBA00022909"/>
    </source>
</evidence>
<dbReference type="InterPro" id="IPR006157">
    <property type="entry name" value="FolB_dom"/>
</dbReference>
<dbReference type="Gene3D" id="3.30.1130.10">
    <property type="match status" value="1"/>
</dbReference>